<accession>A0A2T0HWB7</accession>
<proteinExistence type="predicted"/>
<dbReference type="RefSeq" id="WP_106118384.1">
    <property type="nucleotide sequence ID" value="NZ_PVUH01000018.1"/>
</dbReference>
<evidence type="ECO:0000313" key="1">
    <source>
        <dbReference type="EMBL" id="PRW87327.1"/>
    </source>
</evidence>
<organism evidence="1 2">
    <name type="scientific">Pseudomonas fluorescens</name>
    <dbReference type="NCBI Taxonomy" id="294"/>
    <lineage>
        <taxon>Bacteria</taxon>
        <taxon>Pseudomonadati</taxon>
        <taxon>Pseudomonadota</taxon>
        <taxon>Gammaproteobacteria</taxon>
        <taxon>Pseudomonadales</taxon>
        <taxon>Pseudomonadaceae</taxon>
        <taxon>Pseudomonas</taxon>
    </lineage>
</organism>
<dbReference type="Pfam" id="PF14552">
    <property type="entry name" value="Tautomerase_2"/>
    <property type="match status" value="1"/>
</dbReference>
<dbReference type="Proteomes" id="UP000239731">
    <property type="component" value="Unassembled WGS sequence"/>
</dbReference>
<dbReference type="Gene3D" id="3.30.429.10">
    <property type="entry name" value="Macrophage Migration Inhibitory Factor"/>
    <property type="match status" value="1"/>
</dbReference>
<comment type="caution">
    <text evidence="1">The sequence shown here is derived from an EMBL/GenBank/DDBJ whole genome shotgun (WGS) entry which is preliminary data.</text>
</comment>
<name>A0A2T0HWB7_PSEFL</name>
<reference evidence="1 2" key="1">
    <citation type="submission" date="2018-03" db="EMBL/GenBank/DDBJ databases">
        <title>Blue discolouration in mozzarella cheese caused by Pseudomonas fluorescens.</title>
        <authorList>
            <person name="Chiesa F."/>
            <person name="Dalmasso A."/>
            <person name="Lomonaco S."/>
        </authorList>
    </citation>
    <scope>NUCLEOTIDE SEQUENCE [LARGE SCALE GENOMIC DNA]</scope>
    <source>
        <strain evidence="1 2">11293</strain>
    </source>
</reference>
<dbReference type="PANTHER" id="PTHR38460">
    <property type="entry name" value="TAUTOMERASE YOLI-RELATED"/>
    <property type="match status" value="1"/>
</dbReference>
<dbReference type="AlphaFoldDB" id="A0A2T0HWB7"/>
<protein>
    <submittedName>
        <fullName evidence="1">Tautomerase family protein</fullName>
    </submittedName>
</protein>
<dbReference type="InterPro" id="IPR037479">
    <property type="entry name" value="Tauto_MSAD"/>
</dbReference>
<dbReference type="SUPFAM" id="SSF55331">
    <property type="entry name" value="Tautomerase/MIF"/>
    <property type="match status" value="1"/>
</dbReference>
<dbReference type="EMBL" id="PVUH01000018">
    <property type="protein sequence ID" value="PRW87327.1"/>
    <property type="molecule type" value="Genomic_DNA"/>
</dbReference>
<dbReference type="PANTHER" id="PTHR38460:SF1">
    <property type="entry name" value="TAUTOMERASE YOLI-RELATED"/>
    <property type="match status" value="1"/>
</dbReference>
<evidence type="ECO:0000313" key="2">
    <source>
        <dbReference type="Proteomes" id="UP000239731"/>
    </source>
</evidence>
<gene>
    <name evidence="1" type="ORF">C7A10_23410</name>
</gene>
<sequence>MPLIKIDLIDGRSDDQVKTLLDAAHCAVVEAFQVPEGDRYQIVNEHRPSRLIVKDTGLGIDQTDNVVVITVISRPRTEESKVLFYQLLAKGLREKCGIAASELVVSIVTNTDADWSFGYGRAQFLTGEL</sequence>
<dbReference type="InterPro" id="IPR014347">
    <property type="entry name" value="Tautomerase/MIF_sf"/>
</dbReference>